<reference evidence="1" key="1">
    <citation type="journal article" date="2019" name="bioRxiv">
        <title>The Genome of the Zebra Mussel, Dreissena polymorpha: A Resource for Invasive Species Research.</title>
        <authorList>
            <person name="McCartney M.A."/>
            <person name="Auch B."/>
            <person name="Kono T."/>
            <person name="Mallez S."/>
            <person name="Zhang Y."/>
            <person name="Obille A."/>
            <person name="Becker A."/>
            <person name="Abrahante J.E."/>
            <person name="Garbe J."/>
            <person name="Badalamenti J.P."/>
            <person name="Herman A."/>
            <person name="Mangelson H."/>
            <person name="Liachko I."/>
            <person name="Sullivan S."/>
            <person name="Sone E.D."/>
            <person name="Koren S."/>
            <person name="Silverstein K.A.T."/>
            <person name="Beckman K.B."/>
            <person name="Gohl D.M."/>
        </authorList>
    </citation>
    <scope>NUCLEOTIDE SEQUENCE</scope>
    <source>
        <strain evidence="1">Duluth1</strain>
        <tissue evidence="1">Whole animal</tissue>
    </source>
</reference>
<evidence type="ECO:0000313" key="1">
    <source>
        <dbReference type="EMBL" id="KAH3886765.1"/>
    </source>
</evidence>
<organism evidence="1 2">
    <name type="scientific">Dreissena polymorpha</name>
    <name type="common">Zebra mussel</name>
    <name type="synonym">Mytilus polymorpha</name>
    <dbReference type="NCBI Taxonomy" id="45954"/>
    <lineage>
        <taxon>Eukaryota</taxon>
        <taxon>Metazoa</taxon>
        <taxon>Spiralia</taxon>
        <taxon>Lophotrochozoa</taxon>
        <taxon>Mollusca</taxon>
        <taxon>Bivalvia</taxon>
        <taxon>Autobranchia</taxon>
        <taxon>Heteroconchia</taxon>
        <taxon>Euheterodonta</taxon>
        <taxon>Imparidentia</taxon>
        <taxon>Neoheterodontei</taxon>
        <taxon>Myida</taxon>
        <taxon>Dreissenoidea</taxon>
        <taxon>Dreissenidae</taxon>
        <taxon>Dreissena</taxon>
    </lineage>
</organism>
<name>A0A9D4N2S9_DREPO</name>
<comment type="caution">
    <text evidence="1">The sequence shown here is derived from an EMBL/GenBank/DDBJ whole genome shotgun (WGS) entry which is preliminary data.</text>
</comment>
<sequence>MKPGTGFSISTKRPPKPPCWRDFVSTSLMAESEFTDISKVARSSNESFSSDGNLKVNKPKKVRARIHRTRSQFAIEECDLPDEMLTMTLAETKPDDIGLCRGSSLNEQILQEANNRKCQTWLRNIEASQPLEDVSCYDLSAQEREAVSLEIPDDTCNYDQQHSESCSYKLETSSSNDYRNKDNTTRSSCDNFKEEVSWTYSSRTVTNLKHTPSLSGHEIINTC</sequence>
<accession>A0A9D4N2S9</accession>
<dbReference type="AlphaFoldDB" id="A0A9D4N2S9"/>
<evidence type="ECO:0000313" key="2">
    <source>
        <dbReference type="Proteomes" id="UP000828390"/>
    </source>
</evidence>
<dbReference type="EMBL" id="JAIWYP010000001">
    <property type="protein sequence ID" value="KAH3886765.1"/>
    <property type="molecule type" value="Genomic_DNA"/>
</dbReference>
<dbReference type="Proteomes" id="UP000828390">
    <property type="component" value="Unassembled WGS sequence"/>
</dbReference>
<proteinExistence type="predicted"/>
<keyword evidence="2" id="KW-1185">Reference proteome</keyword>
<protein>
    <submittedName>
        <fullName evidence="1">Uncharacterized protein</fullName>
    </submittedName>
</protein>
<gene>
    <name evidence="1" type="ORF">DPMN_010778</name>
</gene>
<reference evidence="1" key="2">
    <citation type="submission" date="2020-11" db="EMBL/GenBank/DDBJ databases">
        <authorList>
            <person name="McCartney M.A."/>
            <person name="Auch B."/>
            <person name="Kono T."/>
            <person name="Mallez S."/>
            <person name="Becker A."/>
            <person name="Gohl D.M."/>
            <person name="Silverstein K.A.T."/>
            <person name="Koren S."/>
            <person name="Bechman K.B."/>
            <person name="Herman A."/>
            <person name="Abrahante J.E."/>
            <person name="Garbe J."/>
        </authorList>
    </citation>
    <scope>NUCLEOTIDE SEQUENCE</scope>
    <source>
        <strain evidence="1">Duluth1</strain>
        <tissue evidence="1">Whole animal</tissue>
    </source>
</reference>